<evidence type="ECO:0000256" key="4">
    <source>
        <dbReference type="ARBA" id="ARBA00011738"/>
    </source>
</evidence>
<dbReference type="InterPro" id="IPR018090">
    <property type="entry name" value="Pyrmidine_PPas_bac/euk"/>
</dbReference>
<dbReference type="Gene3D" id="3.90.1170.30">
    <property type="entry name" value="Pyrimidine nucleoside phosphorylase-like, C-terminal domain"/>
    <property type="match status" value="1"/>
</dbReference>
<comment type="catalytic activity">
    <reaction evidence="10">
        <text>thymidine + phosphate = 2-deoxy-alpha-D-ribose 1-phosphate + thymine</text>
        <dbReference type="Rhea" id="RHEA:16037"/>
        <dbReference type="ChEBI" id="CHEBI:17748"/>
        <dbReference type="ChEBI" id="CHEBI:17821"/>
        <dbReference type="ChEBI" id="CHEBI:43474"/>
        <dbReference type="ChEBI" id="CHEBI:57259"/>
        <dbReference type="EC" id="2.4.2.2"/>
    </reaction>
</comment>
<dbReference type="GO" id="GO:0004850">
    <property type="term" value="F:uridine phosphorylase activity"/>
    <property type="evidence" value="ECO:0007669"/>
    <property type="project" value="RHEA"/>
</dbReference>
<comment type="similarity">
    <text evidence="3">Belongs to the thymidine/pyrimidine-nucleoside phosphorylase family.</text>
</comment>
<dbReference type="InParanoid" id="B2A4Z7"/>
<dbReference type="InterPro" id="IPR013102">
    <property type="entry name" value="PYNP_C"/>
</dbReference>
<evidence type="ECO:0000313" key="12">
    <source>
        <dbReference type="EMBL" id="ACB85239.1"/>
    </source>
</evidence>
<evidence type="ECO:0000256" key="1">
    <source>
        <dbReference type="ARBA" id="ARBA00001066"/>
    </source>
</evidence>
<evidence type="ECO:0000256" key="6">
    <source>
        <dbReference type="ARBA" id="ARBA00014680"/>
    </source>
</evidence>
<feature type="domain" description="Pyrimidine nucleoside phosphorylase C-terminal" evidence="11">
    <location>
        <begin position="345"/>
        <end position="419"/>
    </location>
</feature>
<dbReference type="RefSeq" id="WP_012448107.1">
    <property type="nucleotide sequence ID" value="NC_010718.1"/>
</dbReference>
<dbReference type="InterPro" id="IPR017459">
    <property type="entry name" value="Glycosyl_Trfase_fam3_N_dom"/>
</dbReference>
<organism evidence="12 13">
    <name type="scientific">Natranaerobius thermophilus (strain ATCC BAA-1301 / DSM 18059 / JW/NM-WN-LF)</name>
    <dbReference type="NCBI Taxonomy" id="457570"/>
    <lineage>
        <taxon>Bacteria</taxon>
        <taxon>Bacillati</taxon>
        <taxon>Bacillota</taxon>
        <taxon>Clostridia</taxon>
        <taxon>Natranaerobiales</taxon>
        <taxon>Natranaerobiaceae</taxon>
        <taxon>Natranaerobius</taxon>
    </lineage>
</organism>
<dbReference type="PANTHER" id="PTHR10515:SF0">
    <property type="entry name" value="THYMIDINE PHOSPHORYLASE"/>
    <property type="match status" value="1"/>
</dbReference>
<dbReference type="InterPro" id="IPR036320">
    <property type="entry name" value="Glycosyl_Trfase_fam3_N_dom_sf"/>
</dbReference>
<evidence type="ECO:0000256" key="8">
    <source>
        <dbReference type="ARBA" id="ARBA00022679"/>
    </source>
</evidence>
<dbReference type="SUPFAM" id="SSF47648">
    <property type="entry name" value="Nucleoside phosphorylase/phosphoribosyltransferase N-terminal domain"/>
    <property type="match status" value="1"/>
</dbReference>
<dbReference type="NCBIfam" id="NF004747">
    <property type="entry name" value="PRK06078.1"/>
    <property type="match status" value="1"/>
</dbReference>
<dbReference type="Pfam" id="PF02885">
    <property type="entry name" value="Glycos_trans_3N"/>
    <property type="match status" value="1"/>
</dbReference>
<dbReference type="Proteomes" id="UP000001683">
    <property type="component" value="Chromosome"/>
</dbReference>
<evidence type="ECO:0000256" key="3">
    <source>
        <dbReference type="ARBA" id="ARBA00006915"/>
    </source>
</evidence>
<evidence type="ECO:0000256" key="9">
    <source>
        <dbReference type="ARBA" id="ARBA00048453"/>
    </source>
</evidence>
<evidence type="ECO:0000256" key="5">
    <source>
        <dbReference type="ARBA" id="ARBA00011889"/>
    </source>
</evidence>
<comment type="subunit">
    <text evidence="4">Homodimer.</text>
</comment>
<gene>
    <name evidence="12" type="ordered locus">Nther_1665</name>
</gene>
<keyword evidence="7 12" id="KW-0328">Glycosyltransferase</keyword>
<dbReference type="SUPFAM" id="SSF54680">
    <property type="entry name" value="Pyrimidine nucleoside phosphorylase C-terminal domain"/>
    <property type="match status" value="1"/>
</dbReference>
<evidence type="ECO:0000313" key="13">
    <source>
        <dbReference type="Proteomes" id="UP000001683"/>
    </source>
</evidence>
<comment type="function">
    <text evidence="2">Catalyzes phosphorolysis of the pyrimidine nucleosides uridine, thymidine and 2'-deoxyuridine with the formation of the corresponding pyrimidine base and ribose-1-phosphate.</text>
</comment>
<dbReference type="NCBIfam" id="NF004490">
    <property type="entry name" value="PRK05820.1"/>
    <property type="match status" value="1"/>
</dbReference>
<dbReference type="GO" id="GO:0006206">
    <property type="term" value="P:pyrimidine nucleobase metabolic process"/>
    <property type="evidence" value="ECO:0007669"/>
    <property type="project" value="InterPro"/>
</dbReference>
<dbReference type="GO" id="GO:0005829">
    <property type="term" value="C:cytosol"/>
    <property type="evidence" value="ECO:0007669"/>
    <property type="project" value="TreeGrafter"/>
</dbReference>
<dbReference type="InterPro" id="IPR035902">
    <property type="entry name" value="Nuc_phospho_transferase"/>
</dbReference>
<dbReference type="Pfam" id="PF07831">
    <property type="entry name" value="PYNP_C"/>
    <property type="match status" value="1"/>
</dbReference>
<dbReference type="SUPFAM" id="SSF52418">
    <property type="entry name" value="Nucleoside phosphorylase/phosphoribosyltransferase catalytic domain"/>
    <property type="match status" value="1"/>
</dbReference>
<dbReference type="PIRSF" id="PIRSF000478">
    <property type="entry name" value="TP_PyNP"/>
    <property type="match status" value="1"/>
</dbReference>
<dbReference type="Gene3D" id="1.20.970.10">
    <property type="entry name" value="Transferase, Pyrimidine Nucleoside Phosphorylase, Chain C"/>
    <property type="match status" value="1"/>
</dbReference>
<evidence type="ECO:0000256" key="2">
    <source>
        <dbReference type="ARBA" id="ARBA00003877"/>
    </source>
</evidence>
<dbReference type="GO" id="GO:0009032">
    <property type="term" value="F:thymidine phosphorylase activity"/>
    <property type="evidence" value="ECO:0007669"/>
    <property type="project" value="RHEA"/>
</dbReference>
<dbReference type="STRING" id="457570.Nther_1665"/>
<protein>
    <recommendedName>
        <fullName evidence="6">Pyrimidine-nucleoside phosphorylase</fullName>
        <ecNumber evidence="5">2.4.2.2</ecNumber>
    </recommendedName>
</protein>
<dbReference type="HOGENOM" id="CLU_025040_0_1_9"/>
<accession>B2A4Z7</accession>
<dbReference type="GO" id="GO:0047847">
    <property type="term" value="F:deoxyuridine phosphorylase activity"/>
    <property type="evidence" value="ECO:0007669"/>
    <property type="project" value="RHEA"/>
</dbReference>
<dbReference type="FunFam" id="3.40.1030.10:FF:000003">
    <property type="entry name" value="Pyrimidine-nucleoside phosphorylase"/>
    <property type="match status" value="1"/>
</dbReference>
<evidence type="ECO:0000259" key="11">
    <source>
        <dbReference type="SMART" id="SM00941"/>
    </source>
</evidence>
<dbReference type="GO" id="GO:0006213">
    <property type="term" value="P:pyrimidine nucleoside metabolic process"/>
    <property type="evidence" value="ECO:0007669"/>
    <property type="project" value="InterPro"/>
</dbReference>
<proteinExistence type="inferred from homology"/>
<dbReference type="Gene3D" id="3.40.1030.10">
    <property type="entry name" value="Nucleoside phosphorylase/phosphoribosyltransferase catalytic domain"/>
    <property type="match status" value="1"/>
</dbReference>
<dbReference type="OrthoDB" id="9763887at2"/>
<dbReference type="InterPro" id="IPR000053">
    <property type="entry name" value="Thymidine/pyrmidine_PPase"/>
</dbReference>
<dbReference type="EMBL" id="CP001034">
    <property type="protein sequence ID" value="ACB85239.1"/>
    <property type="molecule type" value="Genomic_DNA"/>
</dbReference>
<name>B2A4Z7_NATTJ</name>
<dbReference type="PANTHER" id="PTHR10515">
    <property type="entry name" value="THYMIDINE PHOSPHORYLASE"/>
    <property type="match status" value="1"/>
</dbReference>
<dbReference type="GO" id="GO:0004645">
    <property type="term" value="F:1,4-alpha-oligoglucan phosphorylase activity"/>
    <property type="evidence" value="ECO:0007669"/>
    <property type="project" value="InterPro"/>
</dbReference>
<dbReference type="InterPro" id="IPR000312">
    <property type="entry name" value="Glycosyl_Trfase_fam3"/>
</dbReference>
<sequence length="444" mass="47375">MRAYEVIVKKREGGELSSSEIDFLVQGYTRGEIPDYQMSSFLMAAFLQGLNSQETAQLTKSMVHSGEVLDLSRISGIKVDKHSTGGVGDKTTLALAPLVASADLNVAKMSGRGLGHSGGTIDKLEAFLGFTPELSMENFIEQVQKHNLAIVGQTKQLAPADGKIYSLRDVTATVDSIPLIASSIMSKKLAAGTNMIVLDVKVGKGAFMENLEDATALGHEMVNIGKNLGRKTVAVISDMNQPLGRKVGNSLEVQEAIATLKGNGPEDFKELCLNLGAILLNMAEKVTTVTEGKKLLSNKINSGEALAKLEQLVKAQNGDTSGIHNTENLPQAKHYKILTADKSGFITNLDAKKVGLASVNLGAGRATKEDKIDLSVGIELNKKLGDEVSTGDELAKIWYNDEDKLLQAAPILEDAFDISESASGKSLIYGMITENTNPGELDSI</sequence>
<dbReference type="InterPro" id="IPR036566">
    <property type="entry name" value="PYNP-like_C_sf"/>
</dbReference>
<evidence type="ECO:0000256" key="7">
    <source>
        <dbReference type="ARBA" id="ARBA00022676"/>
    </source>
</evidence>
<dbReference type="FunCoup" id="B2A4Z7">
    <property type="interactions" value="66"/>
</dbReference>
<evidence type="ECO:0000256" key="10">
    <source>
        <dbReference type="ARBA" id="ARBA00048525"/>
    </source>
</evidence>
<reference evidence="12 13" key="2">
    <citation type="journal article" date="2011" name="J. Bacteriol.">
        <title>Complete genome sequence of the anaerobic, halophilic alkalithermophile Natranaerobius thermophilus JW/NM-WN-LF.</title>
        <authorList>
            <person name="Zhao B."/>
            <person name="Mesbah N.M."/>
            <person name="Dalin E."/>
            <person name="Goodwin L."/>
            <person name="Nolan M."/>
            <person name="Pitluck S."/>
            <person name="Chertkov O."/>
            <person name="Brettin T.S."/>
            <person name="Han J."/>
            <person name="Larimer F.W."/>
            <person name="Land M.L."/>
            <person name="Hauser L."/>
            <person name="Kyrpides N."/>
            <person name="Wiegel J."/>
        </authorList>
    </citation>
    <scope>NUCLEOTIDE SEQUENCE [LARGE SCALE GENOMIC DNA]</scope>
    <source>
        <strain evidence="13">ATCC BAA-1301 / DSM 18059 / JW/NM-WN-LF</strain>
    </source>
</reference>
<dbReference type="AlphaFoldDB" id="B2A4Z7"/>
<dbReference type="eggNOG" id="COG0213">
    <property type="taxonomic scope" value="Bacteria"/>
</dbReference>
<dbReference type="SMART" id="SM00941">
    <property type="entry name" value="PYNP_C"/>
    <property type="match status" value="1"/>
</dbReference>
<dbReference type="KEGG" id="nth:Nther_1665"/>
<dbReference type="Pfam" id="PF00591">
    <property type="entry name" value="Glycos_transf_3"/>
    <property type="match status" value="1"/>
</dbReference>
<comment type="catalytic activity">
    <reaction evidence="1">
        <text>2'-deoxyuridine + phosphate = 2-deoxy-alpha-D-ribose 1-phosphate + uracil</text>
        <dbReference type="Rhea" id="RHEA:22824"/>
        <dbReference type="ChEBI" id="CHEBI:16450"/>
        <dbReference type="ChEBI" id="CHEBI:17568"/>
        <dbReference type="ChEBI" id="CHEBI:43474"/>
        <dbReference type="ChEBI" id="CHEBI:57259"/>
        <dbReference type="EC" id="2.4.2.2"/>
    </reaction>
</comment>
<dbReference type="EC" id="2.4.2.2" evidence="5"/>
<dbReference type="NCBIfam" id="TIGR02644">
    <property type="entry name" value="Y_phosphoryl"/>
    <property type="match status" value="1"/>
</dbReference>
<reference evidence="12 13" key="1">
    <citation type="submission" date="2008-04" db="EMBL/GenBank/DDBJ databases">
        <title>Complete sequence of chromosome of Natranaerobius thermophilus JW/NM-WN-LF.</title>
        <authorList>
            <consortium name="US DOE Joint Genome Institute"/>
            <person name="Copeland A."/>
            <person name="Lucas S."/>
            <person name="Lapidus A."/>
            <person name="Glavina del Rio T."/>
            <person name="Dalin E."/>
            <person name="Tice H."/>
            <person name="Bruce D."/>
            <person name="Goodwin L."/>
            <person name="Pitluck S."/>
            <person name="Chertkov O."/>
            <person name="Brettin T."/>
            <person name="Detter J.C."/>
            <person name="Han C."/>
            <person name="Kuske C.R."/>
            <person name="Schmutz J."/>
            <person name="Larimer F."/>
            <person name="Land M."/>
            <person name="Hauser L."/>
            <person name="Kyrpides N."/>
            <person name="Lykidis A."/>
            <person name="Mesbah N.M."/>
            <person name="Wiegel J."/>
        </authorList>
    </citation>
    <scope>NUCLEOTIDE SEQUENCE [LARGE SCALE GENOMIC DNA]</scope>
    <source>
        <strain evidence="13">ATCC BAA-1301 / DSM 18059 / JW/NM-WN-LF</strain>
    </source>
</reference>
<comment type="catalytic activity">
    <reaction evidence="9">
        <text>uridine + phosphate = alpha-D-ribose 1-phosphate + uracil</text>
        <dbReference type="Rhea" id="RHEA:24388"/>
        <dbReference type="ChEBI" id="CHEBI:16704"/>
        <dbReference type="ChEBI" id="CHEBI:17568"/>
        <dbReference type="ChEBI" id="CHEBI:43474"/>
        <dbReference type="ChEBI" id="CHEBI:57720"/>
        <dbReference type="EC" id="2.4.2.2"/>
    </reaction>
</comment>
<keyword evidence="8 12" id="KW-0808">Transferase</keyword>
<keyword evidence="13" id="KW-1185">Reference proteome</keyword>